<dbReference type="EMBL" id="JARPUR010000003">
    <property type="protein sequence ID" value="KAK4879974.1"/>
    <property type="molecule type" value="Genomic_DNA"/>
</dbReference>
<evidence type="ECO:0000256" key="1">
    <source>
        <dbReference type="ARBA" id="ARBA00004141"/>
    </source>
</evidence>
<dbReference type="GO" id="GO:0016020">
    <property type="term" value="C:membrane"/>
    <property type="evidence" value="ECO:0007669"/>
    <property type="project" value="UniProtKB-SubCell"/>
</dbReference>
<proteinExistence type="inferred from homology"/>
<evidence type="ECO:0008006" key="9">
    <source>
        <dbReference type="Google" id="ProtNLM"/>
    </source>
</evidence>
<reference evidence="8" key="1">
    <citation type="submission" date="2023-01" db="EMBL/GenBank/DDBJ databases">
        <title>Key to firefly adult light organ development and bioluminescence: homeobox transcription factors regulate luciferase expression and transportation to peroxisome.</title>
        <authorList>
            <person name="Fu X."/>
        </authorList>
    </citation>
    <scope>NUCLEOTIDE SEQUENCE [LARGE SCALE GENOMIC DNA]</scope>
</reference>
<dbReference type="PANTHER" id="PTHR43461">
    <property type="entry name" value="TRANSMEMBRANE PROTEIN 256"/>
    <property type="match status" value="1"/>
</dbReference>
<evidence type="ECO:0000313" key="7">
    <source>
        <dbReference type="EMBL" id="KAK4879974.1"/>
    </source>
</evidence>
<keyword evidence="4 6" id="KW-1133">Transmembrane helix</keyword>
<feature type="transmembrane region" description="Helical" evidence="6">
    <location>
        <begin position="114"/>
        <end position="134"/>
    </location>
</feature>
<accession>A0AAN7SH51</accession>
<dbReference type="PANTHER" id="PTHR43461:SF1">
    <property type="entry name" value="TRANSMEMBRANE PROTEIN 256"/>
    <property type="match status" value="1"/>
</dbReference>
<name>A0AAN7SH51_9COLE</name>
<keyword evidence="8" id="KW-1185">Reference proteome</keyword>
<evidence type="ECO:0000256" key="4">
    <source>
        <dbReference type="ARBA" id="ARBA00022989"/>
    </source>
</evidence>
<gene>
    <name evidence="7" type="ORF">RN001_008120</name>
</gene>
<evidence type="ECO:0000313" key="8">
    <source>
        <dbReference type="Proteomes" id="UP001353858"/>
    </source>
</evidence>
<keyword evidence="5 6" id="KW-0472">Membrane</keyword>
<comment type="similarity">
    <text evidence="2">Belongs to the TMEM256 family.</text>
</comment>
<protein>
    <recommendedName>
        <fullName evidence="9">Transmembrane protein 256</fullName>
    </recommendedName>
</protein>
<feature type="transmembrane region" description="Helical" evidence="6">
    <location>
        <begin position="141"/>
        <end position="159"/>
    </location>
</feature>
<evidence type="ECO:0000256" key="5">
    <source>
        <dbReference type="ARBA" id="ARBA00023136"/>
    </source>
</evidence>
<organism evidence="7 8">
    <name type="scientific">Aquatica leii</name>
    <dbReference type="NCBI Taxonomy" id="1421715"/>
    <lineage>
        <taxon>Eukaryota</taxon>
        <taxon>Metazoa</taxon>
        <taxon>Ecdysozoa</taxon>
        <taxon>Arthropoda</taxon>
        <taxon>Hexapoda</taxon>
        <taxon>Insecta</taxon>
        <taxon>Pterygota</taxon>
        <taxon>Neoptera</taxon>
        <taxon>Endopterygota</taxon>
        <taxon>Coleoptera</taxon>
        <taxon>Polyphaga</taxon>
        <taxon>Elateriformia</taxon>
        <taxon>Elateroidea</taxon>
        <taxon>Lampyridae</taxon>
        <taxon>Luciolinae</taxon>
        <taxon>Aquatica</taxon>
    </lineage>
</organism>
<comment type="caution">
    <text evidence="7">The sequence shown here is derived from an EMBL/GenBank/DDBJ whole genome shotgun (WGS) entry which is preliminary data.</text>
</comment>
<evidence type="ECO:0000256" key="6">
    <source>
        <dbReference type="SAM" id="Phobius"/>
    </source>
</evidence>
<dbReference type="AlphaFoldDB" id="A0AAN7SH51"/>
<evidence type="ECO:0000256" key="3">
    <source>
        <dbReference type="ARBA" id="ARBA00022692"/>
    </source>
</evidence>
<sequence length="161" mass="17504">MSVGDVVNYVFYENPLCRAILKPLFKTGTSTIPTTIMTAERLPLWQLASEHGPIIRIAGICGAAAVALGAYGEHKAYPKDRAKELKCIYETGSSFHFLHTLALFGVPMCTYPKLTGSLMLTGTILFCGPCYYHAFTGNDKYGCLAPFGGTVLILAWLSMVL</sequence>
<comment type="subcellular location">
    <subcellularLocation>
        <location evidence="1">Membrane</location>
        <topology evidence="1">Multi-pass membrane protein</topology>
    </subcellularLocation>
</comment>
<dbReference type="InterPro" id="IPR006696">
    <property type="entry name" value="DUF423"/>
</dbReference>
<feature type="transmembrane region" description="Helical" evidence="6">
    <location>
        <begin position="53"/>
        <end position="71"/>
    </location>
</feature>
<keyword evidence="3 6" id="KW-0812">Transmembrane</keyword>
<dbReference type="Proteomes" id="UP001353858">
    <property type="component" value="Unassembled WGS sequence"/>
</dbReference>
<dbReference type="Pfam" id="PF04241">
    <property type="entry name" value="DUF423"/>
    <property type="match status" value="1"/>
</dbReference>
<evidence type="ECO:0000256" key="2">
    <source>
        <dbReference type="ARBA" id="ARBA00006208"/>
    </source>
</evidence>